<evidence type="ECO:0000313" key="8">
    <source>
        <dbReference type="EMBL" id="KEZ75755.1"/>
    </source>
</evidence>
<dbReference type="OrthoDB" id="9815647at2"/>
<keyword evidence="9" id="KW-1185">Reference proteome</keyword>
<organism evidence="8 9">
    <name type="scientific">Salinisphaera hydrothermalis (strain C41B8)</name>
    <dbReference type="NCBI Taxonomy" id="1304275"/>
    <lineage>
        <taxon>Bacteria</taxon>
        <taxon>Pseudomonadati</taxon>
        <taxon>Pseudomonadota</taxon>
        <taxon>Gammaproteobacteria</taxon>
        <taxon>Salinisphaerales</taxon>
        <taxon>Salinisphaeraceae</taxon>
        <taxon>Salinisphaera</taxon>
    </lineage>
</organism>
<dbReference type="SUPFAM" id="SSF50692">
    <property type="entry name" value="ADC-like"/>
    <property type="match status" value="1"/>
</dbReference>
<evidence type="ECO:0000256" key="3">
    <source>
        <dbReference type="ARBA" id="ARBA00022505"/>
    </source>
</evidence>
<dbReference type="InterPro" id="IPR050612">
    <property type="entry name" value="Prok_Mopterin_Oxidored"/>
</dbReference>
<dbReference type="Gene3D" id="2.40.40.20">
    <property type="match status" value="1"/>
</dbReference>
<keyword evidence="4" id="KW-0479">Metal-binding</keyword>
<dbReference type="EMBL" id="APNK01000056">
    <property type="protein sequence ID" value="KEZ75755.1"/>
    <property type="molecule type" value="Genomic_DNA"/>
</dbReference>
<accession>A0A084IGC1</accession>
<sequence length="746" mass="82075">MSEHFFATHFGTYRVDQTSAGPSLSAWEGDPQPTPFGLHYLELAQHRCRVAQPMVRRGWLENNSQSIRGADTFIPMDWDRATRLVAHEIERIARVHGNRSIFAGSYGWASAGRFHHAQSQIKRLLNLAGGFTASRHSYSYGTAGAFLPHVLGQDYAGTNACAPSWDQIAHHTDCLVAFGLRLTNAQCDPGGVGRHTVEQWLTRALDRGMRLIVVSPDRADMPDHPNAEHLAIRPNTDTALMLACAYARIQNDTIDRKQIQRLTTGFDRLAAYVMGDSDGVPKTPAWAADVTGVNRSQIERFIEALRAPTSLLNLGWSLQRATAGEQPYWMAIALAAISGQIGRPGGGFAFGLGSVNSVGQPVRHLKTPGLDQGQNPVADFIPVAAIADLLANPGGTLEYNGRTLPLPDTRMVYWAGGNPFHHHQDLNRLRQAWQRPETIVVHEPVWTATAQHADIVLPSTLPFERNDIAVSSNDRTLVFNRATHAPYAEARDDHQICAMIAAHLRLADEFTEKRETDDWLAHLYAGYRERFPELPDYPTFRERGIHTLDAEQDAPRSTTLLADFAAAPEACPLATPSGRIELFSETIASFGYPDCPPHPSWIAPEEWLGGERAQTYPLHLLSPQPTNRLHSQLDAIGASQYDKVAGREAAVFSREDAEARGIEAGDTVKLFNERGACLVGARVSSTLLRGVVLLPTGAWYTPEDPTDPMTLELAGNPNTLTQDRRSSRLSQGSAAHSCLVEAVRRE</sequence>
<dbReference type="AlphaFoldDB" id="A0A084IGC1"/>
<dbReference type="GO" id="GO:0016491">
    <property type="term" value="F:oxidoreductase activity"/>
    <property type="evidence" value="ECO:0007669"/>
    <property type="project" value="UniProtKB-KW"/>
</dbReference>
<dbReference type="PANTHER" id="PTHR43742">
    <property type="entry name" value="TRIMETHYLAMINE-N-OXIDE REDUCTASE"/>
    <property type="match status" value="1"/>
</dbReference>
<dbReference type="Proteomes" id="UP000028302">
    <property type="component" value="Unassembled WGS sequence"/>
</dbReference>
<dbReference type="Pfam" id="PF00384">
    <property type="entry name" value="Molybdopterin"/>
    <property type="match status" value="1"/>
</dbReference>
<gene>
    <name evidence="8" type="ORF">C41B8_18422</name>
</gene>
<evidence type="ECO:0000256" key="1">
    <source>
        <dbReference type="ARBA" id="ARBA00001942"/>
    </source>
</evidence>
<dbReference type="PANTHER" id="PTHR43742:SF10">
    <property type="entry name" value="TRIMETHYLAMINE-N-OXIDE REDUCTASE 2"/>
    <property type="match status" value="1"/>
</dbReference>
<dbReference type="Gene3D" id="3.40.228.10">
    <property type="entry name" value="Dimethylsulfoxide Reductase, domain 2"/>
    <property type="match status" value="1"/>
</dbReference>
<dbReference type="InterPro" id="IPR006657">
    <property type="entry name" value="MoPterin_dinucl-bd_dom"/>
</dbReference>
<keyword evidence="3" id="KW-0500">Molybdenum</keyword>
<dbReference type="Pfam" id="PF01568">
    <property type="entry name" value="Molydop_binding"/>
    <property type="match status" value="1"/>
</dbReference>
<protein>
    <submittedName>
        <fullName evidence="8">Oxidoreductase</fullName>
    </submittedName>
</protein>
<comment type="cofactor">
    <cofactor evidence="1">
        <name>Mo-bis(molybdopterin guanine dinucleotide)</name>
        <dbReference type="ChEBI" id="CHEBI:60539"/>
    </cofactor>
</comment>
<evidence type="ECO:0000313" key="9">
    <source>
        <dbReference type="Proteomes" id="UP000028302"/>
    </source>
</evidence>
<dbReference type="GO" id="GO:0030151">
    <property type="term" value="F:molybdenum ion binding"/>
    <property type="evidence" value="ECO:0007669"/>
    <property type="project" value="TreeGrafter"/>
</dbReference>
<dbReference type="PATRIC" id="fig|1304275.5.peg.3761"/>
<feature type="domain" description="Molybdopterin oxidoreductase" evidence="6">
    <location>
        <begin position="49"/>
        <end position="501"/>
    </location>
</feature>
<keyword evidence="5" id="KW-0560">Oxidoreductase</keyword>
<dbReference type="STRING" id="1304275.C41B8_18422"/>
<feature type="domain" description="Molybdopterin dinucleotide-binding" evidence="7">
    <location>
        <begin position="618"/>
        <end position="738"/>
    </location>
</feature>
<evidence type="ECO:0000259" key="7">
    <source>
        <dbReference type="Pfam" id="PF01568"/>
    </source>
</evidence>
<name>A0A084IGC1_SALHC</name>
<evidence type="ECO:0000256" key="5">
    <source>
        <dbReference type="ARBA" id="ARBA00023002"/>
    </source>
</evidence>
<dbReference type="RefSeq" id="WP_037341615.1">
    <property type="nucleotide sequence ID" value="NZ_APNK01000056.1"/>
</dbReference>
<dbReference type="InterPro" id="IPR006656">
    <property type="entry name" value="Mopterin_OxRdtase"/>
</dbReference>
<evidence type="ECO:0000259" key="6">
    <source>
        <dbReference type="Pfam" id="PF00384"/>
    </source>
</evidence>
<dbReference type="eggNOG" id="COG0243">
    <property type="taxonomic scope" value="Bacteria"/>
</dbReference>
<dbReference type="GO" id="GO:0009061">
    <property type="term" value="P:anaerobic respiration"/>
    <property type="evidence" value="ECO:0007669"/>
    <property type="project" value="TreeGrafter"/>
</dbReference>
<dbReference type="GO" id="GO:0043546">
    <property type="term" value="F:molybdopterin cofactor binding"/>
    <property type="evidence" value="ECO:0007669"/>
    <property type="project" value="InterPro"/>
</dbReference>
<reference evidence="8 9" key="1">
    <citation type="submission" date="2013-03" db="EMBL/GenBank/DDBJ databases">
        <title>Salinisphaera hydrothermalis C41B8 Genome Sequencing.</title>
        <authorList>
            <person name="Li C."/>
            <person name="Lai Q."/>
            <person name="Shao Z."/>
        </authorList>
    </citation>
    <scope>NUCLEOTIDE SEQUENCE [LARGE SCALE GENOMIC DNA]</scope>
    <source>
        <strain evidence="8 9">C41B8</strain>
    </source>
</reference>
<proteinExistence type="inferred from homology"/>
<dbReference type="GO" id="GO:0009055">
    <property type="term" value="F:electron transfer activity"/>
    <property type="evidence" value="ECO:0007669"/>
    <property type="project" value="TreeGrafter"/>
</dbReference>
<evidence type="ECO:0000256" key="2">
    <source>
        <dbReference type="ARBA" id="ARBA00010312"/>
    </source>
</evidence>
<dbReference type="Gene3D" id="3.40.50.740">
    <property type="match status" value="1"/>
</dbReference>
<dbReference type="InterPro" id="IPR009010">
    <property type="entry name" value="Asp_de-COase-like_dom_sf"/>
</dbReference>
<comment type="similarity">
    <text evidence="2">Belongs to the prokaryotic molybdopterin-containing oxidoreductase family.</text>
</comment>
<comment type="caution">
    <text evidence="8">The sequence shown here is derived from an EMBL/GenBank/DDBJ whole genome shotgun (WGS) entry which is preliminary data.</text>
</comment>
<evidence type="ECO:0000256" key="4">
    <source>
        <dbReference type="ARBA" id="ARBA00022723"/>
    </source>
</evidence>
<dbReference type="GO" id="GO:0030288">
    <property type="term" value="C:outer membrane-bounded periplasmic space"/>
    <property type="evidence" value="ECO:0007669"/>
    <property type="project" value="TreeGrafter"/>
</dbReference>
<dbReference type="SUPFAM" id="SSF53706">
    <property type="entry name" value="Formate dehydrogenase/DMSO reductase, domains 1-3"/>
    <property type="match status" value="1"/>
</dbReference>
<dbReference type="Gene3D" id="3.90.55.10">
    <property type="entry name" value="Dimethylsulfoxide Reductase, domain 3"/>
    <property type="match status" value="1"/>
</dbReference>